<keyword evidence="1" id="KW-0285">Flavoprotein</keyword>
<comment type="caution">
    <text evidence="3">The sequence shown here is derived from an EMBL/GenBank/DDBJ whole genome shotgun (WGS) entry which is preliminary data.</text>
</comment>
<evidence type="ECO:0000313" key="3">
    <source>
        <dbReference type="EMBL" id="MEB3104137.1"/>
    </source>
</evidence>
<dbReference type="RefSeq" id="WP_371756259.1">
    <property type="nucleotide sequence ID" value="NZ_JAYJLD010000147.1"/>
</dbReference>
<keyword evidence="4" id="KW-1185">Reference proteome</keyword>
<evidence type="ECO:0000313" key="4">
    <source>
        <dbReference type="Proteomes" id="UP001310386"/>
    </source>
</evidence>
<dbReference type="SUPFAM" id="SSF47203">
    <property type="entry name" value="Acyl-CoA dehydrogenase C-terminal domain-like"/>
    <property type="match status" value="1"/>
</dbReference>
<accession>A0ABU5ZP96</accession>
<dbReference type="Proteomes" id="UP001310386">
    <property type="component" value="Unassembled WGS sequence"/>
</dbReference>
<dbReference type="Pfam" id="PF00441">
    <property type="entry name" value="Acyl-CoA_dh_1"/>
    <property type="match status" value="1"/>
</dbReference>
<feature type="non-terminal residue" evidence="3">
    <location>
        <position position="65"/>
    </location>
</feature>
<dbReference type="InterPro" id="IPR036250">
    <property type="entry name" value="AcylCo_DH-like_C"/>
</dbReference>
<protein>
    <submittedName>
        <fullName evidence="3">Acyl-CoA dehydrogenase family protein</fullName>
    </submittedName>
</protein>
<name>A0ABU5ZP96_9BACL</name>
<reference evidence="3" key="1">
    <citation type="submission" date="2023-12" db="EMBL/GenBank/DDBJ databases">
        <title>Fervidustalea candida gen. nov., sp. nov., a novel member of the family Paenibacillaceae isolated from a geothermal area.</title>
        <authorList>
            <person name="Li W.-J."/>
            <person name="Jiao J.-Y."/>
            <person name="Chen Y."/>
        </authorList>
    </citation>
    <scope>NUCLEOTIDE SEQUENCE</scope>
    <source>
        <strain evidence="3">SYSU GA230002</strain>
    </source>
</reference>
<dbReference type="InterPro" id="IPR009075">
    <property type="entry name" value="AcylCo_DH/oxidase_C"/>
</dbReference>
<evidence type="ECO:0000256" key="1">
    <source>
        <dbReference type="ARBA" id="ARBA00022630"/>
    </source>
</evidence>
<organism evidence="3 4">
    <name type="scientific">Ferviditalea candida</name>
    <dbReference type="NCBI Taxonomy" id="3108399"/>
    <lineage>
        <taxon>Bacteria</taxon>
        <taxon>Bacillati</taxon>
        <taxon>Bacillota</taxon>
        <taxon>Bacilli</taxon>
        <taxon>Bacillales</taxon>
        <taxon>Paenibacillaceae</taxon>
        <taxon>Ferviditalea</taxon>
    </lineage>
</organism>
<evidence type="ECO:0000259" key="2">
    <source>
        <dbReference type="Pfam" id="PF00441"/>
    </source>
</evidence>
<gene>
    <name evidence="3" type="ORF">VF724_21265</name>
</gene>
<dbReference type="Gene3D" id="1.20.140.10">
    <property type="entry name" value="Butyryl-CoA Dehydrogenase, subunit A, domain 3"/>
    <property type="match status" value="1"/>
</dbReference>
<dbReference type="EMBL" id="JAYJLD010000147">
    <property type="protein sequence ID" value="MEB3104137.1"/>
    <property type="molecule type" value="Genomic_DNA"/>
</dbReference>
<sequence length="65" mass="7313">MGQMATGMARAAFELAIEYVHERRQGGALLADHQMVQYRLGTMARKVETMRAVARRATEYTLLSP</sequence>
<proteinExistence type="predicted"/>
<feature type="domain" description="Acyl-CoA dehydrogenase/oxidase C-terminal" evidence="2">
    <location>
        <begin position="3"/>
        <end position="59"/>
    </location>
</feature>